<evidence type="ECO:0000256" key="1">
    <source>
        <dbReference type="SAM" id="Phobius"/>
    </source>
</evidence>
<organism evidence="2 3">
    <name type="scientific">Leishmania orientalis</name>
    <dbReference type="NCBI Taxonomy" id="2249476"/>
    <lineage>
        <taxon>Eukaryota</taxon>
        <taxon>Discoba</taxon>
        <taxon>Euglenozoa</taxon>
        <taxon>Kinetoplastea</taxon>
        <taxon>Metakinetoplastina</taxon>
        <taxon>Trypanosomatida</taxon>
        <taxon>Trypanosomatidae</taxon>
        <taxon>Leishmaniinae</taxon>
        <taxon>Leishmania</taxon>
    </lineage>
</organism>
<comment type="caution">
    <text evidence="2">The sequence shown here is derived from an EMBL/GenBank/DDBJ whole genome shotgun (WGS) entry which is preliminary data.</text>
</comment>
<dbReference type="Proteomes" id="UP000674143">
    <property type="component" value="Unassembled WGS sequence"/>
</dbReference>
<keyword evidence="3" id="KW-1185">Reference proteome</keyword>
<accession>A0A836KTP2</accession>
<reference evidence="3" key="1">
    <citation type="journal article" date="2021" name="Microbiol. Resour. Announc.">
        <title>LGAAP: Leishmaniinae Genome Assembly and Annotation Pipeline.</title>
        <authorList>
            <person name="Almutairi H."/>
            <person name="Urbaniak M.D."/>
            <person name="Bates M.D."/>
            <person name="Jariyapan N."/>
            <person name="Kwakye-Nuako G."/>
            <person name="Thomaz-Soccol V."/>
            <person name="Al-Salem W.S."/>
            <person name="Dillon R.J."/>
            <person name="Bates P.A."/>
            <person name="Gatherer D."/>
        </authorList>
    </citation>
    <scope>NUCLEOTIDE SEQUENCE [LARGE SCALE GENOMIC DNA]</scope>
</reference>
<dbReference type="KEGG" id="loi:92361516"/>
<feature type="transmembrane region" description="Helical" evidence="1">
    <location>
        <begin position="51"/>
        <end position="72"/>
    </location>
</feature>
<keyword evidence="1" id="KW-1133">Transmembrane helix</keyword>
<dbReference type="EMBL" id="JAFHLR010000016">
    <property type="protein sequence ID" value="KAG5482390.1"/>
    <property type="molecule type" value="Genomic_DNA"/>
</dbReference>
<dbReference type="RefSeq" id="XP_067064396.1">
    <property type="nucleotide sequence ID" value="XM_067207582.1"/>
</dbReference>
<evidence type="ECO:0000313" key="2">
    <source>
        <dbReference type="EMBL" id="KAG5482390.1"/>
    </source>
</evidence>
<dbReference type="AlphaFoldDB" id="A0A836KTP2"/>
<keyword evidence="1" id="KW-0812">Transmembrane</keyword>
<sequence>MCVCSVRSQWSLFCQYQKDGLVQTFSVWDIRTLSSKGESLKSEDGTTVLRVMLFLSAVLSTAAFAFSISFAFMRAHHDELREEEESGASAAAQQLGLNGNAPLRDAEEASTKRDETEQLLGVAALRFLVSATLCSLATEWLMSSLHEILVAEAAAGSHGGGVMSCVGFTRTKVMSIAGAVGSALLIISHAAERRGWGLRSSCPLQQHTS</sequence>
<gene>
    <name evidence="2" type="ORF">LSCM4_05648</name>
</gene>
<dbReference type="GeneID" id="92361516"/>
<keyword evidence="1" id="KW-0472">Membrane</keyword>
<reference evidence="3" key="2">
    <citation type="journal article" date="2021" name="Sci. Data">
        <title>Chromosome-scale genome sequencing, assembly and annotation of six genomes from subfamily Leishmaniinae.</title>
        <authorList>
            <person name="Almutairi H."/>
            <person name="Urbaniak M.D."/>
            <person name="Bates M.D."/>
            <person name="Jariyapan N."/>
            <person name="Kwakye-Nuako G."/>
            <person name="Thomaz Soccol V."/>
            <person name="Al-Salem W.S."/>
            <person name="Dillon R.J."/>
            <person name="Bates P.A."/>
            <person name="Gatherer D."/>
        </authorList>
    </citation>
    <scope>NUCLEOTIDE SEQUENCE [LARGE SCALE GENOMIC DNA]</scope>
</reference>
<protein>
    <recommendedName>
        <fullName evidence="4">Transmembrane protein</fullName>
    </recommendedName>
</protein>
<name>A0A836KTP2_9TRYP</name>
<evidence type="ECO:0000313" key="3">
    <source>
        <dbReference type="Proteomes" id="UP000674143"/>
    </source>
</evidence>
<evidence type="ECO:0008006" key="4">
    <source>
        <dbReference type="Google" id="ProtNLM"/>
    </source>
</evidence>
<proteinExistence type="predicted"/>